<dbReference type="PANTHER" id="PTHR13018">
    <property type="entry name" value="PROBABLE MEMBRANE PROTEIN DUF221-RELATED"/>
    <property type="match status" value="1"/>
</dbReference>
<dbReference type="InterPro" id="IPR045122">
    <property type="entry name" value="Csc1-like"/>
</dbReference>
<accession>A0ABR2JA21</accession>
<dbReference type="InterPro" id="IPR003864">
    <property type="entry name" value="CSC1/OSCA1-like_7TM"/>
</dbReference>
<feature type="transmembrane region" description="Helical" evidence="8">
    <location>
        <begin position="671"/>
        <end position="688"/>
    </location>
</feature>
<evidence type="ECO:0000256" key="1">
    <source>
        <dbReference type="ARBA" id="ARBA00004141"/>
    </source>
</evidence>
<feature type="region of interest" description="Disordered" evidence="7">
    <location>
        <begin position="855"/>
        <end position="897"/>
    </location>
</feature>
<protein>
    <submittedName>
        <fullName evidence="12">DUF221-domain-containing protein</fullName>
    </submittedName>
</protein>
<name>A0ABR2JA21_9PEZI</name>
<evidence type="ECO:0000256" key="3">
    <source>
        <dbReference type="ARBA" id="ARBA00022448"/>
    </source>
</evidence>
<sequence>MDVWAKSKNTTCGNGEAAIIPGSKDIQVQLVISLLLGVSAFLAFCFFRPRWPSLYAARKRHNDPQIALPVLPDTFFGWMPALWRVTDEQVLASAGLDAYVFLSFFKMSMRLFSVMFFFAAVVLWPINITFGAIAPVPGNGDGSNDTSFSYDFNNYGYNPFTAVDDITAVDDGDDNGFGPGAESSYLWAYLAFTWFFSFLVIYYLNSETFKIIKVRQEYLGTQRTITDRTFRLTGIPKDLRTEEKIKDFVENLEIGHVKSVTLCRDWAEIDGLMADRKAALRKLEEAWSVYLSKKPTAAEPRLRRPVQGNGDAGNGDAANSETANGDADTESAREGSRLLANESLRNLMSERPRPTTRIRFGFFKMRSRQTDAIDYFEEKLRRLDAKIIAARKKEYEPQATAFVTMDSIAASQMAIQALVDPRPGELLSKPAPSPADVVWRNTYSSRLKRRTQSWLITIFITLLTLIWVVPVIFLAGFVSVCTIEEFVPSLGAVLRNHGLIRALVRTALPVTVVSLLNIAVPYLYDYLSNLQGMISQGDVELSVVSKNFFFTFFNVFLVFTITGSASTFWSSLRDAVNKDAGTIARNLATSIASMIDFYISFIMLQSLGLMPFRLLQFGSVSLYPVYRMGAKTPRDFAELVQPTLFNYGFYLPTALLVFILCMVYSIMPRSYLVLLVGVCYFTLGYYAYKYQLLYAMDQPQHATGGAWRIISSRIMIGLLFFQVVMLGTLSLRKAFIQAGLVVPLLILTIWYNVYFDRRFKPLTVFVALRSLKRDTDPGTQSNPDREARQAGMPTRLARRLSTVDENKEKGLRFINPSMNAPLEQPWVYQDPPPPLSPDESAIAFTDDLIDIEEGVDDVGGAPPSETNGRRNGGINSGSSSFSFGDTHVWRDNGGDNV</sequence>
<evidence type="ECO:0000256" key="6">
    <source>
        <dbReference type="ARBA" id="ARBA00023136"/>
    </source>
</evidence>
<feature type="transmembrane region" description="Helical" evidence="8">
    <location>
        <begin position="454"/>
        <end position="478"/>
    </location>
</feature>
<feature type="transmembrane region" description="Helical" evidence="8">
    <location>
        <begin position="735"/>
        <end position="755"/>
    </location>
</feature>
<feature type="domain" description="CSC1/OSCA1-like 7TM region" evidence="9">
    <location>
        <begin position="453"/>
        <end position="729"/>
    </location>
</feature>
<keyword evidence="13" id="KW-1185">Reference proteome</keyword>
<organism evidence="12 13">
    <name type="scientific">Apiospora arundinis</name>
    <dbReference type="NCBI Taxonomy" id="335852"/>
    <lineage>
        <taxon>Eukaryota</taxon>
        <taxon>Fungi</taxon>
        <taxon>Dikarya</taxon>
        <taxon>Ascomycota</taxon>
        <taxon>Pezizomycotina</taxon>
        <taxon>Sordariomycetes</taxon>
        <taxon>Xylariomycetidae</taxon>
        <taxon>Amphisphaeriales</taxon>
        <taxon>Apiosporaceae</taxon>
        <taxon>Apiospora</taxon>
    </lineage>
</organism>
<comment type="caution">
    <text evidence="12">The sequence shown here is derived from an EMBL/GenBank/DDBJ whole genome shotgun (WGS) entry which is preliminary data.</text>
</comment>
<feature type="region of interest" description="Disordered" evidence="7">
    <location>
        <begin position="298"/>
        <end position="336"/>
    </location>
</feature>
<feature type="transmembrane region" description="Helical" evidence="8">
    <location>
        <begin position="498"/>
        <end position="527"/>
    </location>
</feature>
<reference evidence="12 13" key="1">
    <citation type="journal article" date="2024" name="IMA Fungus">
        <title>Apiospora arundinis, a panoply of carbohydrate-active enzymes and secondary metabolites.</title>
        <authorList>
            <person name="Sorensen T."/>
            <person name="Petersen C."/>
            <person name="Muurmann A.T."/>
            <person name="Christiansen J.V."/>
            <person name="Brundto M.L."/>
            <person name="Overgaard C.K."/>
            <person name="Boysen A.T."/>
            <person name="Wollenberg R.D."/>
            <person name="Larsen T.O."/>
            <person name="Sorensen J.L."/>
            <person name="Nielsen K.L."/>
            <person name="Sondergaard T.E."/>
        </authorList>
    </citation>
    <scope>NUCLEOTIDE SEQUENCE [LARGE SCALE GENOMIC DNA]</scope>
    <source>
        <strain evidence="12 13">AAU 773</strain>
    </source>
</reference>
<feature type="compositionally biased region" description="Basic and acidic residues" evidence="7">
    <location>
        <begin position="887"/>
        <end position="897"/>
    </location>
</feature>
<evidence type="ECO:0000259" key="10">
    <source>
        <dbReference type="Pfam" id="PF13967"/>
    </source>
</evidence>
<feature type="domain" description="CSC1/OSCA1-like N-terminal transmembrane" evidence="10">
    <location>
        <begin position="27"/>
        <end position="206"/>
    </location>
</feature>
<gene>
    <name evidence="12" type="ORF">PGQ11_004766</name>
</gene>
<keyword evidence="5 8" id="KW-1133">Transmembrane helix</keyword>
<feature type="transmembrane region" description="Helical" evidence="8">
    <location>
        <begin position="186"/>
        <end position="205"/>
    </location>
</feature>
<dbReference type="Pfam" id="PF13967">
    <property type="entry name" value="RSN1_TM"/>
    <property type="match status" value="1"/>
</dbReference>
<dbReference type="InterPro" id="IPR032880">
    <property type="entry name" value="CSC1/OSCA1-like_N"/>
</dbReference>
<keyword evidence="4 8" id="KW-0812">Transmembrane</keyword>
<evidence type="ECO:0000256" key="2">
    <source>
        <dbReference type="ARBA" id="ARBA00007779"/>
    </source>
</evidence>
<dbReference type="Proteomes" id="UP001390339">
    <property type="component" value="Unassembled WGS sequence"/>
</dbReference>
<comment type="similarity">
    <text evidence="2">Belongs to the CSC1 (TC 1.A.17) family.</text>
</comment>
<dbReference type="PANTHER" id="PTHR13018:SF5">
    <property type="entry name" value="RE44586P"/>
    <property type="match status" value="1"/>
</dbReference>
<comment type="subcellular location">
    <subcellularLocation>
        <location evidence="1">Membrane</location>
        <topology evidence="1">Multi-pass membrane protein</topology>
    </subcellularLocation>
</comment>
<evidence type="ECO:0000256" key="8">
    <source>
        <dbReference type="SAM" id="Phobius"/>
    </source>
</evidence>
<feature type="region of interest" description="Disordered" evidence="7">
    <location>
        <begin position="774"/>
        <end position="794"/>
    </location>
</feature>
<feature type="transmembrane region" description="Helical" evidence="8">
    <location>
        <begin position="644"/>
        <end position="665"/>
    </location>
</feature>
<dbReference type="InterPro" id="IPR027815">
    <property type="entry name" value="CSC1/OSCA1-like_cyt"/>
</dbReference>
<evidence type="ECO:0000313" key="13">
    <source>
        <dbReference type="Proteomes" id="UP001390339"/>
    </source>
</evidence>
<keyword evidence="3" id="KW-0813">Transport</keyword>
<evidence type="ECO:0000256" key="7">
    <source>
        <dbReference type="SAM" id="MobiDB-lite"/>
    </source>
</evidence>
<feature type="transmembrane region" description="Helical" evidence="8">
    <location>
        <begin position="112"/>
        <end position="134"/>
    </location>
</feature>
<evidence type="ECO:0000313" key="12">
    <source>
        <dbReference type="EMBL" id="KAK8874252.1"/>
    </source>
</evidence>
<feature type="transmembrane region" description="Helical" evidence="8">
    <location>
        <begin position="709"/>
        <end position="729"/>
    </location>
</feature>
<proteinExistence type="inferred from homology"/>
<feature type="domain" description="CSC1/OSCA1-like cytosolic" evidence="11">
    <location>
        <begin position="227"/>
        <end position="441"/>
    </location>
</feature>
<dbReference type="Pfam" id="PF14703">
    <property type="entry name" value="PHM7_cyt"/>
    <property type="match status" value="1"/>
</dbReference>
<feature type="transmembrane region" description="Helical" evidence="8">
    <location>
        <begin position="548"/>
        <end position="569"/>
    </location>
</feature>
<evidence type="ECO:0000259" key="11">
    <source>
        <dbReference type="Pfam" id="PF14703"/>
    </source>
</evidence>
<evidence type="ECO:0000259" key="9">
    <source>
        <dbReference type="Pfam" id="PF02714"/>
    </source>
</evidence>
<evidence type="ECO:0000256" key="5">
    <source>
        <dbReference type="ARBA" id="ARBA00022989"/>
    </source>
</evidence>
<keyword evidence="6 8" id="KW-0472">Membrane</keyword>
<dbReference type="EMBL" id="JAPCWZ010000003">
    <property type="protein sequence ID" value="KAK8874252.1"/>
    <property type="molecule type" value="Genomic_DNA"/>
</dbReference>
<feature type="transmembrane region" description="Helical" evidence="8">
    <location>
        <begin position="26"/>
        <end position="46"/>
    </location>
</feature>
<feature type="transmembrane region" description="Helical" evidence="8">
    <location>
        <begin position="597"/>
        <end position="623"/>
    </location>
</feature>
<evidence type="ECO:0000256" key="4">
    <source>
        <dbReference type="ARBA" id="ARBA00022692"/>
    </source>
</evidence>
<dbReference type="Pfam" id="PF02714">
    <property type="entry name" value="RSN1_7TM"/>
    <property type="match status" value="1"/>
</dbReference>